<sequence>MPETPVTAPVPAGRPLSDAPSSAPYSSGAGEDAQVLVAGAGPAGLMLACELGLTGVRTLVLERHPAPPGYCRGFNLNARSLELLDLRGLADRFLTEGPTVPATAFAGSAQLDLTAMRTRHPYVLGIPQTRVEELLAEAGPPGRPRRLGGHTVGVPRRRCRRVACGAG</sequence>
<evidence type="ECO:0000313" key="7">
    <source>
        <dbReference type="Proteomes" id="UP001500305"/>
    </source>
</evidence>
<dbReference type="Pfam" id="PF01494">
    <property type="entry name" value="FAD_binding_3"/>
    <property type="match status" value="1"/>
</dbReference>
<reference evidence="6 7" key="1">
    <citation type="journal article" date="2019" name="Int. J. Syst. Evol. Microbiol.">
        <title>The Global Catalogue of Microorganisms (GCM) 10K type strain sequencing project: providing services to taxonomists for standard genome sequencing and annotation.</title>
        <authorList>
            <consortium name="The Broad Institute Genomics Platform"/>
            <consortium name="The Broad Institute Genome Sequencing Center for Infectious Disease"/>
            <person name="Wu L."/>
            <person name="Ma J."/>
        </authorList>
    </citation>
    <scope>NUCLEOTIDE SEQUENCE [LARGE SCALE GENOMIC DNA]</scope>
    <source>
        <strain evidence="6 7">JCM 7356</strain>
    </source>
</reference>
<dbReference type="EMBL" id="BAAATR010000002">
    <property type="protein sequence ID" value="GAA2228659.1"/>
    <property type="molecule type" value="Genomic_DNA"/>
</dbReference>
<dbReference type="InterPro" id="IPR050641">
    <property type="entry name" value="RIFMO-like"/>
</dbReference>
<keyword evidence="7" id="KW-1185">Reference proteome</keyword>
<feature type="compositionally biased region" description="Low complexity" evidence="4">
    <location>
        <begin position="15"/>
        <end position="28"/>
    </location>
</feature>
<feature type="region of interest" description="Disordered" evidence="4">
    <location>
        <begin position="1"/>
        <end position="28"/>
    </location>
</feature>
<organism evidence="6 7">
    <name type="scientific">Kitasatospora cystarginea</name>
    <dbReference type="NCBI Taxonomy" id="58350"/>
    <lineage>
        <taxon>Bacteria</taxon>
        <taxon>Bacillati</taxon>
        <taxon>Actinomycetota</taxon>
        <taxon>Actinomycetes</taxon>
        <taxon>Kitasatosporales</taxon>
        <taxon>Streptomycetaceae</taxon>
        <taxon>Kitasatospora</taxon>
    </lineage>
</organism>
<dbReference type="InterPro" id="IPR036188">
    <property type="entry name" value="FAD/NAD-bd_sf"/>
</dbReference>
<dbReference type="SUPFAM" id="SSF51905">
    <property type="entry name" value="FAD/NAD(P)-binding domain"/>
    <property type="match status" value="1"/>
</dbReference>
<keyword evidence="3" id="KW-0274">FAD</keyword>
<gene>
    <name evidence="6" type="ORF">GCM10010430_05500</name>
</gene>
<proteinExistence type="predicted"/>
<evidence type="ECO:0000313" key="6">
    <source>
        <dbReference type="EMBL" id="GAA2228659.1"/>
    </source>
</evidence>
<keyword evidence="2" id="KW-0285">Flavoprotein</keyword>
<dbReference type="Proteomes" id="UP001500305">
    <property type="component" value="Unassembled WGS sequence"/>
</dbReference>
<name>A0ABN3DE27_9ACTN</name>
<comment type="caution">
    <text evidence="6">The sequence shown here is derived from an EMBL/GenBank/DDBJ whole genome shotgun (WGS) entry which is preliminary data.</text>
</comment>
<dbReference type="PANTHER" id="PTHR43004">
    <property type="entry name" value="TRK SYSTEM POTASSIUM UPTAKE PROTEIN"/>
    <property type="match status" value="1"/>
</dbReference>
<evidence type="ECO:0000259" key="5">
    <source>
        <dbReference type="Pfam" id="PF01494"/>
    </source>
</evidence>
<accession>A0ABN3DE27</accession>
<evidence type="ECO:0000256" key="2">
    <source>
        <dbReference type="ARBA" id="ARBA00022630"/>
    </source>
</evidence>
<evidence type="ECO:0000256" key="3">
    <source>
        <dbReference type="ARBA" id="ARBA00022827"/>
    </source>
</evidence>
<dbReference type="PANTHER" id="PTHR43004:SF19">
    <property type="entry name" value="BINDING MONOOXYGENASE, PUTATIVE (JCVI)-RELATED"/>
    <property type="match status" value="1"/>
</dbReference>
<protein>
    <recommendedName>
        <fullName evidence="5">FAD-binding domain-containing protein</fullName>
    </recommendedName>
</protein>
<feature type="domain" description="FAD-binding" evidence="5">
    <location>
        <begin position="32"/>
        <end position="138"/>
    </location>
</feature>
<dbReference type="Gene3D" id="3.50.50.60">
    <property type="entry name" value="FAD/NAD(P)-binding domain"/>
    <property type="match status" value="1"/>
</dbReference>
<evidence type="ECO:0000256" key="4">
    <source>
        <dbReference type="SAM" id="MobiDB-lite"/>
    </source>
</evidence>
<dbReference type="InterPro" id="IPR002938">
    <property type="entry name" value="FAD-bd"/>
</dbReference>
<evidence type="ECO:0000256" key="1">
    <source>
        <dbReference type="ARBA" id="ARBA00001974"/>
    </source>
</evidence>
<comment type="cofactor">
    <cofactor evidence="1">
        <name>FAD</name>
        <dbReference type="ChEBI" id="CHEBI:57692"/>
    </cofactor>
</comment>